<gene>
    <name evidence="1" type="ORF">T11_6686</name>
</gene>
<proteinExistence type="predicted"/>
<sequence>MKSGSVITRGGTSLLIAVGRELKVDVPMPLNYSFHLDDRRRGLPTGSWKMLPCLQRFTAEDPIVLEEQHP</sequence>
<name>A0A0V1HR17_9BILA</name>
<dbReference type="AlphaFoldDB" id="A0A0V1HR17"/>
<evidence type="ECO:0000313" key="2">
    <source>
        <dbReference type="Proteomes" id="UP000055024"/>
    </source>
</evidence>
<dbReference type="Proteomes" id="UP000055024">
    <property type="component" value="Unassembled WGS sequence"/>
</dbReference>
<protein>
    <submittedName>
        <fullName evidence="1">Uncharacterized protein</fullName>
    </submittedName>
</protein>
<reference evidence="1 2" key="1">
    <citation type="submission" date="2015-01" db="EMBL/GenBank/DDBJ databases">
        <title>Evolution of Trichinella species and genotypes.</title>
        <authorList>
            <person name="Korhonen P.K."/>
            <person name="Edoardo P."/>
            <person name="Giuseppe L.R."/>
            <person name="Gasser R.B."/>
        </authorList>
    </citation>
    <scope>NUCLEOTIDE SEQUENCE [LARGE SCALE GENOMIC DNA]</scope>
    <source>
        <strain evidence="1">ISS1029</strain>
    </source>
</reference>
<dbReference type="EMBL" id="JYDP01000035">
    <property type="protein sequence ID" value="KRZ13037.1"/>
    <property type="molecule type" value="Genomic_DNA"/>
</dbReference>
<evidence type="ECO:0000313" key="1">
    <source>
        <dbReference type="EMBL" id="KRZ13037.1"/>
    </source>
</evidence>
<keyword evidence="2" id="KW-1185">Reference proteome</keyword>
<accession>A0A0V1HR17</accession>
<comment type="caution">
    <text evidence="1">The sequence shown here is derived from an EMBL/GenBank/DDBJ whole genome shotgun (WGS) entry which is preliminary data.</text>
</comment>
<organism evidence="1 2">
    <name type="scientific">Trichinella zimbabwensis</name>
    <dbReference type="NCBI Taxonomy" id="268475"/>
    <lineage>
        <taxon>Eukaryota</taxon>
        <taxon>Metazoa</taxon>
        <taxon>Ecdysozoa</taxon>
        <taxon>Nematoda</taxon>
        <taxon>Enoplea</taxon>
        <taxon>Dorylaimia</taxon>
        <taxon>Trichinellida</taxon>
        <taxon>Trichinellidae</taxon>
        <taxon>Trichinella</taxon>
    </lineage>
</organism>